<dbReference type="Ensembl" id="ENSGACT00000031946.1">
    <property type="protein sequence ID" value="ENSGACP00000029757.1"/>
    <property type="gene ID" value="ENSGACG00000027445.1"/>
</dbReference>
<keyword evidence="3" id="KW-1185">Reference proteome</keyword>
<feature type="domain" description="Ig-like" evidence="1">
    <location>
        <begin position="108"/>
        <end position="191"/>
    </location>
</feature>
<dbReference type="PANTHER" id="PTHR46013">
    <property type="entry name" value="VASCULAR CELL ADHESION MOLECULE 1"/>
    <property type="match status" value="1"/>
</dbReference>
<evidence type="ECO:0000313" key="3">
    <source>
        <dbReference type="Proteomes" id="UP000007635"/>
    </source>
</evidence>
<reference evidence="2" key="2">
    <citation type="submission" date="2025-08" db="UniProtKB">
        <authorList>
            <consortium name="Ensembl"/>
        </authorList>
    </citation>
    <scope>IDENTIFICATION</scope>
</reference>
<dbReference type="PROSITE" id="PS50835">
    <property type="entry name" value="IG_LIKE"/>
    <property type="match status" value="2"/>
</dbReference>
<dbReference type="AlphaFoldDB" id="A0AAQ4NTH5"/>
<name>A0AAQ4NTH5_GASAC</name>
<dbReference type="SMART" id="SM00409">
    <property type="entry name" value="IG"/>
    <property type="match status" value="2"/>
</dbReference>
<dbReference type="InterPro" id="IPR003598">
    <property type="entry name" value="Ig_sub2"/>
</dbReference>
<proteinExistence type="predicted"/>
<evidence type="ECO:0000313" key="2">
    <source>
        <dbReference type="Ensembl" id="ENSGACP00000029757.1"/>
    </source>
</evidence>
<protein>
    <recommendedName>
        <fullName evidence="1">Ig-like domain-containing protein</fullName>
    </recommendedName>
</protein>
<dbReference type="PANTHER" id="PTHR46013:SF4">
    <property type="entry name" value="B-CELL RECEPTOR CD22-RELATED"/>
    <property type="match status" value="1"/>
</dbReference>
<dbReference type="SMART" id="SM00408">
    <property type="entry name" value="IGc2"/>
    <property type="match status" value="2"/>
</dbReference>
<dbReference type="InterPro" id="IPR013783">
    <property type="entry name" value="Ig-like_fold"/>
</dbReference>
<reference evidence="2 3" key="1">
    <citation type="journal article" date="2021" name="G3 (Bethesda)">
        <title>Improved contiguity of the threespine stickleback genome using long-read sequencing.</title>
        <authorList>
            <person name="Nath S."/>
            <person name="Shaw D.E."/>
            <person name="White M.A."/>
        </authorList>
    </citation>
    <scope>NUCLEOTIDE SEQUENCE [LARGE SCALE GENOMIC DNA]</scope>
    <source>
        <strain evidence="2 3">Lake Benthic</strain>
    </source>
</reference>
<dbReference type="Proteomes" id="UP000007635">
    <property type="component" value="Chromosome XX"/>
</dbReference>
<feature type="domain" description="Ig-like" evidence="1">
    <location>
        <begin position="24"/>
        <end position="104"/>
    </location>
</feature>
<evidence type="ECO:0000259" key="1">
    <source>
        <dbReference type="PROSITE" id="PS50835"/>
    </source>
</evidence>
<dbReference type="GeneTree" id="ENSGT00990000213127"/>
<dbReference type="Gene3D" id="2.60.40.10">
    <property type="entry name" value="Immunoglobulins"/>
    <property type="match status" value="2"/>
</dbReference>
<dbReference type="InterPro" id="IPR003599">
    <property type="entry name" value="Ig_sub"/>
</dbReference>
<sequence length="222" mass="24924">MWEVLNKLTDFSFACIVLVDTDAPRDTQAEKHPADVVEGGSVTLKCVANGRPDPNFTWFGNENKEIGRGAEHKITLIVESQSGEYHCEATNKLGTMKSDPVNINVTCEYIIIIILQNNCFKQGDVMTLTCRVRRSNPLPHTFTWIKNKKALSEERTERYVVQSIQPEDAGDYKCSAINVRGEGTSVPFRVKVQCEFHSSFCCRDVKELMIGKKEANPQPPSP</sequence>
<accession>A0AAQ4NTH5</accession>
<dbReference type="Pfam" id="PF13895">
    <property type="entry name" value="Ig_2"/>
    <property type="match status" value="2"/>
</dbReference>
<reference evidence="2" key="3">
    <citation type="submission" date="2025-09" db="UniProtKB">
        <authorList>
            <consortium name="Ensembl"/>
        </authorList>
    </citation>
    <scope>IDENTIFICATION</scope>
</reference>
<dbReference type="SUPFAM" id="SSF48726">
    <property type="entry name" value="Immunoglobulin"/>
    <property type="match status" value="2"/>
</dbReference>
<organism evidence="2 3">
    <name type="scientific">Gasterosteus aculeatus aculeatus</name>
    <name type="common">three-spined stickleback</name>
    <dbReference type="NCBI Taxonomy" id="481459"/>
    <lineage>
        <taxon>Eukaryota</taxon>
        <taxon>Metazoa</taxon>
        <taxon>Chordata</taxon>
        <taxon>Craniata</taxon>
        <taxon>Vertebrata</taxon>
        <taxon>Euteleostomi</taxon>
        <taxon>Actinopterygii</taxon>
        <taxon>Neopterygii</taxon>
        <taxon>Teleostei</taxon>
        <taxon>Neoteleostei</taxon>
        <taxon>Acanthomorphata</taxon>
        <taxon>Eupercaria</taxon>
        <taxon>Perciformes</taxon>
        <taxon>Cottioidei</taxon>
        <taxon>Gasterosteales</taxon>
        <taxon>Gasterosteidae</taxon>
        <taxon>Gasterosteus</taxon>
    </lineage>
</organism>
<dbReference type="InterPro" id="IPR036179">
    <property type="entry name" value="Ig-like_dom_sf"/>
</dbReference>
<dbReference type="InterPro" id="IPR007110">
    <property type="entry name" value="Ig-like_dom"/>
</dbReference>